<dbReference type="Proteomes" id="UP000740413">
    <property type="component" value="Unassembled WGS sequence"/>
</dbReference>
<name>A0ABS5WJA6_9FLAO</name>
<reference evidence="1 2" key="1">
    <citation type="submission" date="2020-06" db="EMBL/GenBank/DDBJ databases">
        <authorList>
            <person name="Isaeva M.P."/>
            <person name="Chernysheva N.Y."/>
        </authorList>
    </citation>
    <scope>NUCLEOTIDE SEQUENCE [LARGE SCALE GENOMIC DNA]</scope>
    <source>
        <strain evidence="1 2">KMM 6746</strain>
    </source>
</reference>
<accession>A0ABS5WJA6</accession>
<dbReference type="RefSeq" id="WP_214612900.1">
    <property type="nucleotide sequence ID" value="NZ_JACATN010000005.1"/>
</dbReference>
<keyword evidence="2" id="KW-1185">Reference proteome</keyword>
<sequence>MKYDINIEGGFTAIPKRFEGEVKLGKDEEKEMREAVSVTQQDNSQLRDGFTYTVKFTDEDGIYESQFNESNLPKKIRHFITDIQKGNN</sequence>
<evidence type="ECO:0000313" key="1">
    <source>
        <dbReference type="EMBL" id="MBT2162910.1"/>
    </source>
</evidence>
<gene>
    <name evidence="1" type="ORF">HW347_16705</name>
</gene>
<reference evidence="2" key="2">
    <citation type="submission" date="2023-07" db="EMBL/GenBank/DDBJ databases">
        <title>Zobellia barbeyronii sp. nov., a new marine flavobacterium, isolated from green and red algae.</title>
        <authorList>
            <person name="Nedashkovskaya O.I."/>
            <person name="Otstavnykh N."/>
            <person name="Zhukova N."/>
            <person name="Guzev K."/>
            <person name="Chausova V."/>
            <person name="Tekutyeva L."/>
            <person name="Mikhailov V."/>
            <person name="Isaeva M."/>
        </authorList>
    </citation>
    <scope>NUCLEOTIDE SEQUENCE [LARGE SCALE GENOMIC DNA]</scope>
    <source>
        <strain evidence="2">KMM 6746</strain>
    </source>
</reference>
<protein>
    <submittedName>
        <fullName evidence="1">Uncharacterized protein</fullName>
    </submittedName>
</protein>
<evidence type="ECO:0000313" key="2">
    <source>
        <dbReference type="Proteomes" id="UP000740413"/>
    </source>
</evidence>
<comment type="caution">
    <text evidence="1">The sequence shown here is derived from an EMBL/GenBank/DDBJ whole genome shotgun (WGS) entry which is preliminary data.</text>
</comment>
<dbReference type="EMBL" id="JACATN010000005">
    <property type="protein sequence ID" value="MBT2162910.1"/>
    <property type="molecule type" value="Genomic_DNA"/>
</dbReference>
<proteinExistence type="predicted"/>
<organism evidence="1 2">
    <name type="scientific">Zobellia barbeyronii</name>
    <dbReference type="NCBI Taxonomy" id="2748009"/>
    <lineage>
        <taxon>Bacteria</taxon>
        <taxon>Pseudomonadati</taxon>
        <taxon>Bacteroidota</taxon>
        <taxon>Flavobacteriia</taxon>
        <taxon>Flavobacteriales</taxon>
        <taxon>Flavobacteriaceae</taxon>
        <taxon>Zobellia</taxon>
    </lineage>
</organism>